<dbReference type="Gene3D" id="2.40.50.140">
    <property type="entry name" value="Nucleic acid-binding proteins"/>
    <property type="match status" value="1"/>
</dbReference>
<dbReference type="Pfam" id="PF00313">
    <property type="entry name" value="CSD"/>
    <property type="match status" value="1"/>
</dbReference>
<name>A0A4R3ZTM8_9ACTN</name>
<dbReference type="PRINTS" id="PR00050">
    <property type="entry name" value="COLDSHOCK"/>
</dbReference>
<dbReference type="InterPro" id="IPR050181">
    <property type="entry name" value="Cold_shock_domain"/>
</dbReference>
<dbReference type="PANTHER" id="PTHR11544">
    <property type="entry name" value="COLD SHOCK DOMAIN CONTAINING PROTEINS"/>
    <property type="match status" value="1"/>
</dbReference>
<dbReference type="InterPro" id="IPR012340">
    <property type="entry name" value="NA-bd_OB-fold"/>
</dbReference>
<organism evidence="3 4">
    <name type="scientific">Dietzia cinnamea</name>
    <dbReference type="NCBI Taxonomy" id="321318"/>
    <lineage>
        <taxon>Bacteria</taxon>
        <taxon>Bacillati</taxon>
        <taxon>Actinomycetota</taxon>
        <taxon>Actinomycetes</taxon>
        <taxon>Mycobacteriales</taxon>
        <taxon>Dietziaceae</taxon>
        <taxon>Dietzia</taxon>
    </lineage>
</organism>
<comment type="caution">
    <text evidence="3">The sequence shown here is derived from an EMBL/GenBank/DDBJ whole genome shotgun (WGS) entry which is preliminary data.</text>
</comment>
<dbReference type="SMART" id="SM00357">
    <property type="entry name" value="CSP"/>
    <property type="match status" value="1"/>
</dbReference>
<dbReference type="CDD" id="cd04458">
    <property type="entry name" value="CSP_CDS"/>
    <property type="match status" value="1"/>
</dbReference>
<dbReference type="GO" id="GO:0003677">
    <property type="term" value="F:DNA binding"/>
    <property type="evidence" value="ECO:0007669"/>
    <property type="project" value="UniProtKB-KW"/>
</dbReference>
<protein>
    <submittedName>
        <fullName evidence="3">Putative cold-shock DNA-binding protein</fullName>
    </submittedName>
</protein>
<evidence type="ECO:0000256" key="1">
    <source>
        <dbReference type="SAM" id="MobiDB-lite"/>
    </source>
</evidence>
<sequence>MELSVAPVRARDGRWFAVPSGKVKWYDAEKGFGFLSQEGGEDVYVRADALPAGVETLRPRQRVEFDMVSGRRGPQALRVVVHDEPTVAEERAPRGGPRRSPDELHGMVEDMIKVLESTVQPELRRGHRPDHKISSRVASVLRAVARELDA</sequence>
<accession>A0A4R3ZTM8</accession>
<dbReference type="PROSITE" id="PS51857">
    <property type="entry name" value="CSD_2"/>
    <property type="match status" value="1"/>
</dbReference>
<feature type="domain" description="CSD" evidence="2">
    <location>
        <begin position="18"/>
        <end position="81"/>
    </location>
</feature>
<evidence type="ECO:0000313" key="4">
    <source>
        <dbReference type="Proteomes" id="UP000295805"/>
    </source>
</evidence>
<dbReference type="InterPro" id="IPR002059">
    <property type="entry name" value="CSP_DNA-bd"/>
</dbReference>
<dbReference type="InterPro" id="IPR011129">
    <property type="entry name" value="CSD"/>
</dbReference>
<evidence type="ECO:0000313" key="3">
    <source>
        <dbReference type="EMBL" id="TCW23727.1"/>
    </source>
</evidence>
<dbReference type="SUPFAM" id="SSF50249">
    <property type="entry name" value="Nucleic acid-binding proteins"/>
    <property type="match status" value="1"/>
</dbReference>
<gene>
    <name evidence="3" type="ORF">EDD19_11021</name>
</gene>
<dbReference type="Proteomes" id="UP000295805">
    <property type="component" value="Unassembled WGS sequence"/>
</dbReference>
<feature type="region of interest" description="Disordered" evidence="1">
    <location>
        <begin position="84"/>
        <end position="104"/>
    </location>
</feature>
<keyword evidence="3" id="KW-0238">DNA-binding</keyword>
<evidence type="ECO:0000259" key="2">
    <source>
        <dbReference type="PROSITE" id="PS51857"/>
    </source>
</evidence>
<dbReference type="AlphaFoldDB" id="A0A4R3ZTM8"/>
<reference evidence="3 4" key="1">
    <citation type="submission" date="2019-03" db="EMBL/GenBank/DDBJ databases">
        <title>Root nodule microbial communities of legume samples collected from USA, Mexico and Botswana.</title>
        <authorList>
            <person name="Hirsch A."/>
        </authorList>
    </citation>
    <scope>NUCLEOTIDE SEQUENCE [LARGE SCALE GENOMIC DNA]</scope>
    <source>
        <strain evidence="3 4">55</strain>
    </source>
</reference>
<dbReference type="EMBL" id="SMCX01000010">
    <property type="protein sequence ID" value="TCW23727.1"/>
    <property type="molecule type" value="Genomic_DNA"/>
</dbReference>
<proteinExistence type="predicted"/>